<protein>
    <submittedName>
        <fullName evidence="1">Uncharacterized protein</fullName>
    </submittedName>
</protein>
<dbReference type="EMBL" id="CAADFK010000177">
    <property type="protein sequence ID" value="VFK19577.1"/>
    <property type="molecule type" value="Genomic_DNA"/>
</dbReference>
<evidence type="ECO:0000313" key="1">
    <source>
        <dbReference type="EMBL" id="VFK19577.1"/>
    </source>
</evidence>
<dbReference type="AlphaFoldDB" id="A0A450WRB3"/>
<accession>A0A450WRB3</accession>
<gene>
    <name evidence="1" type="ORF">BECKLPF1236B_GA0070989_11775</name>
</gene>
<name>A0A450WRB3_9GAMM</name>
<sequence>MPSWLARGRRVDKRSASTISSSRWMRFAYPPYAGTFFIYWGDETLNMIVKKLKALGPAESRELIEGASVRRELRSPGQERFSVRSVEDLPGNGLVCRMRPSILSIPLSRFRLIPGNEGMTDRAGWTEDHNPPFNHFTIH</sequence>
<proteinExistence type="predicted"/>
<reference evidence="1" key="1">
    <citation type="submission" date="2019-02" db="EMBL/GenBank/DDBJ databases">
        <authorList>
            <person name="Gruber-Vodicka R. H."/>
            <person name="Seah K. B. B."/>
        </authorList>
    </citation>
    <scope>NUCLEOTIDE SEQUENCE</scope>
    <source>
        <strain evidence="1">BECK_S313</strain>
    </source>
</reference>
<organism evidence="1">
    <name type="scientific">Candidatus Kentrum sp. LPFa</name>
    <dbReference type="NCBI Taxonomy" id="2126335"/>
    <lineage>
        <taxon>Bacteria</taxon>
        <taxon>Pseudomonadati</taxon>
        <taxon>Pseudomonadota</taxon>
        <taxon>Gammaproteobacteria</taxon>
        <taxon>Candidatus Kentrum</taxon>
    </lineage>
</organism>